<evidence type="ECO:0000256" key="3">
    <source>
        <dbReference type="ARBA" id="ARBA00022737"/>
    </source>
</evidence>
<dbReference type="PROSITE" id="PS51170">
    <property type="entry name" value="CW"/>
    <property type="match status" value="2"/>
</dbReference>
<feature type="compositionally biased region" description="Polar residues" evidence="12">
    <location>
        <begin position="119"/>
        <end position="129"/>
    </location>
</feature>
<dbReference type="GO" id="GO:0008360">
    <property type="term" value="P:regulation of cell shape"/>
    <property type="evidence" value="ECO:0007669"/>
    <property type="project" value="UniProtKB-KW"/>
</dbReference>
<comment type="similarity">
    <text evidence="1 11">Belongs to the peptidase S11 family.</text>
</comment>
<evidence type="ECO:0000259" key="14">
    <source>
        <dbReference type="Pfam" id="PF00768"/>
    </source>
</evidence>
<feature type="compositionally biased region" description="Gly residues" evidence="12">
    <location>
        <begin position="43"/>
        <end position="58"/>
    </location>
</feature>
<organism evidence="15 16">
    <name type="scientific">Candidatus Lachnoclostridium stercoripullorum</name>
    <dbReference type="NCBI Taxonomy" id="2838635"/>
    <lineage>
        <taxon>Bacteria</taxon>
        <taxon>Bacillati</taxon>
        <taxon>Bacillota</taxon>
        <taxon>Clostridia</taxon>
        <taxon>Lachnospirales</taxon>
        <taxon>Lachnospiraceae</taxon>
    </lineage>
</organism>
<keyword evidence="2 13" id="KW-0732">Signal</keyword>
<keyword evidence="4 15" id="KW-0378">Hydrolase</keyword>
<dbReference type="Pfam" id="PF00768">
    <property type="entry name" value="Peptidase_S11"/>
    <property type="match status" value="1"/>
</dbReference>
<keyword evidence="5" id="KW-0133">Cell shape</keyword>
<evidence type="ECO:0000313" key="16">
    <source>
        <dbReference type="Proteomes" id="UP000886780"/>
    </source>
</evidence>
<dbReference type="GO" id="GO:0009002">
    <property type="term" value="F:serine-type D-Ala-D-Ala carboxypeptidase activity"/>
    <property type="evidence" value="ECO:0007669"/>
    <property type="project" value="InterPro"/>
</dbReference>
<keyword evidence="3" id="KW-0677">Repeat</keyword>
<protein>
    <submittedName>
        <fullName evidence="15">Serine hydrolase</fullName>
    </submittedName>
</protein>
<feature type="region of interest" description="Disordered" evidence="12">
    <location>
        <begin position="75"/>
        <end position="157"/>
    </location>
</feature>
<evidence type="ECO:0000256" key="2">
    <source>
        <dbReference type="ARBA" id="ARBA00022729"/>
    </source>
</evidence>
<dbReference type="Proteomes" id="UP000886780">
    <property type="component" value="Unassembled WGS sequence"/>
</dbReference>
<evidence type="ECO:0000256" key="5">
    <source>
        <dbReference type="ARBA" id="ARBA00022960"/>
    </source>
</evidence>
<dbReference type="InterPro" id="IPR018337">
    <property type="entry name" value="Cell_wall/Cho-bd_repeat"/>
</dbReference>
<evidence type="ECO:0000256" key="10">
    <source>
        <dbReference type="PROSITE-ProRule" id="PRU00591"/>
    </source>
</evidence>
<dbReference type="Pfam" id="PF01473">
    <property type="entry name" value="Choline_bind_1"/>
    <property type="match status" value="1"/>
</dbReference>
<dbReference type="Pfam" id="PF19127">
    <property type="entry name" value="Choline_bind_3"/>
    <property type="match status" value="1"/>
</dbReference>
<gene>
    <name evidence="15" type="ORF">IAA28_06970</name>
</gene>
<sequence length="528" mass="54462">MRKNLQRKRYTSLLALALCASLLSAPAAWGEIPTAPPVPLETAGGGSTAGGSGAGGQTAGDLASGSAAFQGLISMEGPSAGASGNSAGPGAGSGQSGSAGPGSGSGQSGSAGPAPGETSPETQAPQTGNAGPGAGVSQDAAGAQTGGAGTGASVSTLQAPQIQSEGAALIDGSTGKLLYGKNENTQFYPASITKLMTALLVAENCSLDEVVTFSETATTNLESGAVTLNLTVGDQLTVEDCLYALLLKSANEVANGLAEHVDGSVEKFADRMNARAKELGCLNTNFENPNGLNNAEHKTTPYDMALIARAAFENPVVQKIDSTLSYKIAPTSKNPSGRTVTMGHKMFYSTDSRYYPGIIGGKTGYTSKAGNTLVTGAEKDGVRLIAVVMKSASTHYVDTKALLDYGFENYSALMGGASGASTGNRWEQDGDAWHFIKGDGTRAAGEWLTIDGQEYWFDADGVMATGWRQAADGQWYYFRSSGAMARDYWAQSGENWYYLGSDGLMVRNAYTPGGYYVDENGVWVQPES</sequence>
<dbReference type="SUPFAM" id="SSF69360">
    <property type="entry name" value="Cell wall binding repeat"/>
    <property type="match status" value="1"/>
</dbReference>
<reference evidence="15" key="2">
    <citation type="submission" date="2021-04" db="EMBL/GenBank/DDBJ databases">
        <authorList>
            <person name="Gilroy R."/>
        </authorList>
    </citation>
    <scope>NUCLEOTIDE SEQUENCE</scope>
    <source>
        <strain evidence="15">ChiGjej4B4-12881</strain>
    </source>
</reference>
<keyword evidence="7" id="KW-0961">Cell wall biogenesis/degradation</keyword>
<accession>A0A9D1W4N0</accession>
<evidence type="ECO:0000256" key="11">
    <source>
        <dbReference type="RuleBase" id="RU004016"/>
    </source>
</evidence>
<proteinExistence type="inferred from homology"/>
<feature type="compositionally biased region" description="Low complexity" evidence="12">
    <location>
        <begin position="77"/>
        <end position="86"/>
    </location>
</feature>
<dbReference type="InterPro" id="IPR018044">
    <property type="entry name" value="Peptidase_S11"/>
</dbReference>
<dbReference type="EMBL" id="DXEU01000121">
    <property type="protein sequence ID" value="HIX52529.1"/>
    <property type="molecule type" value="Genomic_DNA"/>
</dbReference>
<feature type="active site" evidence="8">
    <location>
        <position position="249"/>
    </location>
</feature>
<name>A0A9D1W4N0_9FIRM</name>
<feature type="active site" description="Acyl-ester intermediate" evidence="8">
    <location>
        <position position="191"/>
    </location>
</feature>
<evidence type="ECO:0000313" key="15">
    <source>
        <dbReference type="EMBL" id="HIX52529.1"/>
    </source>
</evidence>
<dbReference type="GO" id="GO:0006508">
    <property type="term" value="P:proteolysis"/>
    <property type="evidence" value="ECO:0007669"/>
    <property type="project" value="InterPro"/>
</dbReference>
<evidence type="ECO:0000256" key="12">
    <source>
        <dbReference type="SAM" id="MobiDB-lite"/>
    </source>
</evidence>
<dbReference type="PANTHER" id="PTHR21581">
    <property type="entry name" value="D-ALANYL-D-ALANINE CARBOXYPEPTIDASE"/>
    <property type="match status" value="1"/>
</dbReference>
<feature type="compositionally biased region" description="Gly residues" evidence="12">
    <location>
        <begin position="87"/>
        <end position="109"/>
    </location>
</feature>
<feature type="repeat" description="Cell wall-binding" evidence="10">
    <location>
        <begin position="444"/>
        <end position="463"/>
    </location>
</feature>
<dbReference type="GO" id="GO:0071555">
    <property type="term" value="P:cell wall organization"/>
    <property type="evidence" value="ECO:0007669"/>
    <property type="project" value="UniProtKB-KW"/>
</dbReference>
<dbReference type="Gene3D" id="3.40.710.10">
    <property type="entry name" value="DD-peptidase/beta-lactamase superfamily"/>
    <property type="match status" value="1"/>
</dbReference>
<dbReference type="GO" id="GO:0009252">
    <property type="term" value="P:peptidoglycan biosynthetic process"/>
    <property type="evidence" value="ECO:0007669"/>
    <property type="project" value="UniProtKB-KW"/>
</dbReference>
<evidence type="ECO:0000256" key="1">
    <source>
        <dbReference type="ARBA" id="ARBA00007164"/>
    </source>
</evidence>
<dbReference type="AlphaFoldDB" id="A0A9D1W4N0"/>
<comment type="caution">
    <text evidence="15">The sequence shown here is derived from an EMBL/GenBank/DDBJ whole genome shotgun (WGS) entry which is preliminary data.</text>
</comment>
<dbReference type="SUPFAM" id="SSF56601">
    <property type="entry name" value="beta-lactamase/transpeptidase-like"/>
    <property type="match status" value="1"/>
</dbReference>
<evidence type="ECO:0000256" key="7">
    <source>
        <dbReference type="ARBA" id="ARBA00023316"/>
    </source>
</evidence>
<feature type="binding site" evidence="9">
    <location>
        <position position="362"/>
    </location>
    <ligand>
        <name>substrate</name>
    </ligand>
</feature>
<feature type="region of interest" description="Disordered" evidence="12">
    <location>
        <begin position="39"/>
        <end position="62"/>
    </location>
</feature>
<dbReference type="PANTHER" id="PTHR21581:SF6">
    <property type="entry name" value="TRAFFICKING PROTEIN PARTICLE COMPLEX SUBUNIT 12"/>
    <property type="match status" value="1"/>
</dbReference>
<dbReference type="Gene3D" id="2.10.270.10">
    <property type="entry name" value="Cholin Binding"/>
    <property type="match status" value="1"/>
</dbReference>
<feature type="domain" description="Peptidase S11 D-alanyl-D-alanine carboxypeptidase A N-terminal" evidence="14">
    <location>
        <begin position="156"/>
        <end position="391"/>
    </location>
</feature>
<dbReference type="InterPro" id="IPR001967">
    <property type="entry name" value="Peptidase_S11_N"/>
</dbReference>
<feature type="signal peptide" evidence="13">
    <location>
        <begin position="1"/>
        <end position="30"/>
    </location>
</feature>
<reference evidence="15" key="1">
    <citation type="journal article" date="2021" name="PeerJ">
        <title>Extensive microbial diversity within the chicken gut microbiome revealed by metagenomics and culture.</title>
        <authorList>
            <person name="Gilroy R."/>
            <person name="Ravi A."/>
            <person name="Getino M."/>
            <person name="Pursley I."/>
            <person name="Horton D.L."/>
            <person name="Alikhan N.F."/>
            <person name="Baker D."/>
            <person name="Gharbi K."/>
            <person name="Hall N."/>
            <person name="Watson M."/>
            <person name="Adriaenssens E.M."/>
            <person name="Foster-Nyarko E."/>
            <person name="Jarju S."/>
            <person name="Secka A."/>
            <person name="Antonio M."/>
            <person name="Oren A."/>
            <person name="Chaudhuri R.R."/>
            <person name="La Ragione R."/>
            <person name="Hildebrand F."/>
            <person name="Pallen M.J."/>
        </authorList>
    </citation>
    <scope>NUCLEOTIDE SEQUENCE</scope>
    <source>
        <strain evidence="15">ChiGjej4B4-12881</strain>
    </source>
</reference>
<dbReference type="PRINTS" id="PR00725">
    <property type="entry name" value="DADACBPTASE1"/>
</dbReference>
<dbReference type="InterPro" id="IPR012338">
    <property type="entry name" value="Beta-lactam/transpept-like"/>
</dbReference>
<evidence type="ECO:0000256" key="13">
    <source>
        <dbReference type="SAM" id="SignalP"/>
    </source>
</evidence>
<evidence type="ECO:0000256" key="4">
    <source>
        <dbReference type="ARBA" id="ARBA00022801"/>
    </source>
</evidence>
<feature type="repeat" description="Cell wall-binding" evidence="10">
    <location>
        <begin position="464"/>
        <end position="484"/>
    </location>
</feature>
<feature type="active site" description="Proton acceptor" evidence="8">
    <location>
        <position position="194"/>
    </location>
</feature>
<feature type="chain" id="PRO_5039608791" evidence="13">
    <location>
        <begin position="31"/>
        <end position="528"/>
    </location>
</feature>
<keyword evidence="6" id="KW-0573">Peptidoglycan synthesis</keyword>
<evidence type="ECO:0000256" key="6">
    <source>
        <dbReference type="ARBA" id="ARBA00022984"/>
    </source>
</evidence>
<evidence type="ECO:0000256" key="8">
    <source>
        <dbReference type="PIRSR" id="PIRSR618044-1"/>
    </source>
</evidence>
<evidence type="ECO:0000256" key="9">
    <source>
        <dbReference type="PIRSR" id="PIRSR618044-2"/>
    </source>
</evidence>